<keyword evidence="5" id="KW-1185">Reference proteome</keyword>
<organism evidence="4 5">
    <name type="scientific">Rhizoclosmatium globosum</name>
    <dbReference type="NCBI Taxonomy" id="329046"/>
    <lineage>
        <taxon>Eukaryota</taxon>
        <taxon>Fungi</taxon>
        <taxon>Fungi incertae sedis</taxon>
        <taxon>Chytridiomycota</taxon>
        <taxon>Chytridiomycota incertae sedis</taxon>
        <taxon>Chytridiomycetes</taxon>
        <taxon>Chytridiales</taxon>
        <taxon>Chytriomycetaceae</taxon>
        <taxon>Rhizoclosmatium</taxon>
    </lineage>
</organism>
<dbReference type="Proteomes" id="UP000193642">
    <property type="component" value="Unassembled WGS sequence"/>
</dbReference>
<dbReference type="InterPro" id="IPR018990">
    <property type="entry name" value="Prot_inh_I42_chagasin"/>
</dbReference>
<evidence type="ECO:0000259" key="3">
    <source>
        <dbReference type="Pfam" id="PF09394"/>
    </source>
</evidence>
<keyword evidence="1" id="KW-0646">Protease inhibitor</keyword>
<name>A0A1Y2CIV8_9FUNG</name>
<sequence>MTVEVVVPDSKTPFNTTLPKGTTSFVVVFKGNKTTGYDWELVPQQPLPNGFKLVNQIYKPDPVQNPPVMGAGGTYRFTFTTSTAPVGKTVEFLFQNKRSWETHPVKKAKVVVSWSA</sequence>
<gene>
    <name evidence="4" type="ORF">BCR33DRAFT_736445</name>
</gene>
<proteinExistence type="predicted"/>
<evidence type="ECO:0000256" key="1">
    <source>
        <dbReference type="ARBA" id="ARBA00022690"/>
    </source>
</evidence>
<protein>
    <recommendedName>
        <fullName evidence="3">Proteinase inhibitor I42 chagasin domain-containing protein</fullName>
    </recommendedName>
</protein>
<dbReference type="GO" id="GO:0004869">
    <property type="term" value="F:cysteine-type endopeptidase inhibitor activity"/>
    <property type="evidence" value="ECO:0007669"/>
    <property type="project" value="UniProtKB-KW"/>
</dbReference>
<dbReference type="SUPFAM" id="SSF141066">
    <property type="entry name" value="ICP-like"/>
    <property type="match status" value="1"/>
</dbReference>
<dbReference type="InterPro" id="IPR036331">
    <property type="entry name" value="Chagasin-like_sf"/>
</dbReference>
<evidence type="ECO:0000313" key="5">
    <source>
        <dbReference type="Proteomes" id="UP000193642"/>
    </source>
</evidence>
<dbReference type="Gene3D" id="2.60.40.2020">
    <property type="match status" value="1"/>
</dbReference>
<keyword evidence="2" id="KW-0789">Thiol protease inhibitor</keyword>
<dbReference type="OrthoDB" id="2154576at2759"/>
<reference evidence="4 5" key="1">
    <citation type="submission" date="2016-07" db="EMBL/GenBank/DDBJ databases">
        <title>Pervasive Adenine N6-methylation of Active Genes in Fungi.</title>
        <authorList>
            <consortium name="DOE Joint Genome Institute"/>
            <person name="Mondo S.J."/>
            <person name="Dannebaum R.O."/>
            <person name="Kuo R.C."/>
            <person name="Labutti K."/>
            <person name="Haridas S."/>
            <person name="Kuo A."/>
            <person name="Salamov A."/>
            <person name="Ahrendt S.R."/>
            <person name="Lipzen A."/>
            <person name="Sullivan W."/>
            <person name="Andreopoulos W.B."/>
            <person name="Clum A."/>
            <person name="Lindquist E."/>
            <person name="Daum C."/>
            <person name="Ramamoorthy G.K."/>
            <person name="Gryganskyi A."/>
            <person name="Culley D."/>
            <person name="Magnuson J.K."/>
            <person name="James T.Y."/>
            <person name="O'Malley M.A."/>
            <person name="Stajich J.E."/>
            <person name="Spatafora J.W."/>
            <person name="Visel A."/>
            <person name="Grigoriev I.V."/>
        </authorList>
    </citation>
    <scope>NUCLEOTIDE SEQUENCE [LARGE SCALE GENOMIC DNA]</scope>
    <source>
        <strain evidence="4 5">JEL800</strain>
    </source>
</reference>
<feature type="domain" description="Proteinase inhibitor I42 chagasin" evidence="3">
    <location>
        <begin position="24"/>
        <end position="108"/>
    </location>
</feature>
<evidence type="ECO:0000313" key="4">
    <source>
        <dbReference type="EMBL" id="ORY46952.1"/>
    </source>
</evidence>
<dbReference type="EMBL" id="MCGO01000015">
    <property type="protein sequence ID" value="ORY46952.1"/>
    <property type="molecule type" value="Genomic_DNA"/>
</dbReference>
<dbReference type="AlphaFoldDB" id="A0A1Y2CIV8"/>
<dbReference type="Pfam" id="PF09394">
    <property type="entry name" value="Inhibitor_I42"/>
    <property type="match status" value="1"/>
</dbReference>
<comment type="caution">
    <text evidence="4">The sequence shown here is derived from an EMBL/GenBank/DDBJ whole genome shotgun (WGS) entry which is preliminary data.</text>
</comment>
<evidence type="ECO:0000256" key="2">
    <source>
        <dbReference type="ARBA" id="ARBA00022704"/>
    </source>
</evidence>
<accession>A0A1Y2CIV8</accession>